<protein>
    <recommendedName>
        <fullName evidence="1">[Ribosomal protein bS18]-alanine N-acetyltransferase</fullName>
        <ecNumber evidence="1">2.3.1.266</ecNumber>
    </recommendedName>
</protein>
<organism evidence="3 4">
    <name type="scientific">Lentzea guizhouensis</name>
    <dbReference type="NCBI Taxonomy" id="1586287"/>
    <lineage>
        <taxon>Bacteria</taxon>
        <taxon>Bacillati</taxon>
        <taxon>Actinomycetota</taxon>
        <taxon>Actinomycetes</taxon>
        <taxon>Pseudonocardiales</taxon>
        <taxon>Pseudonocardiaceae</taxon>
        <taxon>Lentzea</taxon>
    </lineage>
</organism>
<feature type="domain" description="N-acetyltransferase" evidence="2">
    <location>
        <begin position="6"/>
        <end position="150"/>
    </location>
</feature>
<dbReference type="GO" id="GO:0008999">
    <property type="term" value="F:protein-N-terminal-alanine acetyltransferase activity"/>
    <property type="evidence" value="ECO:0007669"/>
    <property type="project" value="UniProtKB-EC"/>
</dbReference>
<evidence type="ECO:0000259" key="2">
    <source>
        <dbReference type="PROSITE" id="PS51186"/>
    </source>
</evidence>
<sequence length="152" mass="16779">MTTGTVTLAPLQHADVPKCHEIELDLFPGEDPWSETAFHSELDRGNYYKGAYCDGELIGYAGLAASAYEASVHTIAVARPWQGKGVGKLLLRDLLARVDEINVPVFLEVRTDNEPAIAMYLAHGFERLGLRRRYYQPSGADAYTMGRPAHSV</sequence>
<keyword evidence="3" id="KW-0808">Transferase</keyword>
<comment type="catalytic activity">
    <reaction evidence="1">
        <text>N-terminal L-alanyl-[ribosomal protein bS18] + acetyl-CoA = N-terminal N(alpha)-acetyl-L-alanyl-[ribosomal protein bS18] + CoA + H(+)</text>
        <dbReference type="Rhea" id="RHEA:43756"/>
        <dbReference type="Rhea" id="RHEA-COMP:10676"/>
        <dbReference type="Rhea" id="RHEA-COMP:10677"/>
        <dbReference type="ChEBI" id="CHEBI:15378"/>
        <dbReference type="ChEBI" id="CHEBI:57287"/>
        <dbReference type="ChEBI" id="CHEBI:57288"/>
        <dbReference type="ChEBI" id="CHEBI:64718"/>
        <dbReference type="ChEBI" id="CHEBI:83683"/>
        <dbReference type="EC" id="2.3.1.266"/>
    </reaction>
</comment>
<dbReference type="SUPFAM" id="SSF55729">
    <property type="entry name" value="Acyl-CoA N-acyltransferases (Nat)"/>
    <property type="match status" value="1"/>
</dbReference>
<dbReference type="InterPro" id="IPR006464">
    <property type="entry name" value="AcTrfase_RimI/Ard1"/>
</dbReference>
<dbReference type="PANTHER" id="PTHR43617:SF20">
    <property type="entry name" value="N-ALPHA-ACETYLTRANSFERASE RIMI"/>
    <property type="match status" value="1"/>
</dbReference>
<dbReference type="KEGG" id="led:BBK82_17895"/>
<evidence type="ECO:0000313" key="3">
    <source>
        <dbReference type="EMBL" id="ANZ37646.1"/>
    </source>
</evidence>
<keyword evidence="1" id="KW-0963">Cytoplasm</keyword>
<name>A0A1B2HIV2_9PSEU</name>
<dbReference type="OrthoDB" id="529907at2"/>
<dbReference type="PROSITE" id="PS51186">
    <property type="entry name" value="GNAT"/>
    <property type="match status" value="1"/>
</dbReference>
<comment type="similarity">
    <text evidence="1">Belongs to the acetyltransferase family. RimI subfamily.</text>
</comment>
<reference evidence="3 4" key="1">
    <citation type="submission" date="2016-07" db="EMBL/GenBank/DDBJ databases">
        <title>Complete genome sequence of the Lentzea guizhouensis DHS C013.</title>
        <authorList>
            <person name="Cao C."/>
        </authorList>
    </citation>
    <scope>NUCLEOTIDE SEQUENCE [LARGE SCALE GENOMIC DNA]</scope>
    <source>
        <strain evidence="3 4">DHS C013</strain>
    </source>
</reference>
<dbReference type="Proteomes" id="UP000093053">
    <property type="component" value="Chromosome"/>
</dbReference>
<evidence type="ECO:0000256" key="1">
    <source>
        <dbReference type="RuleBase" id="RU363094"/>
    </source>
</evidence>
<proteinExistence type="inferred from homology"/>
<dbReference type="EC" id="2.3.1.266" evidence="1"/>
<dbReference type="RefSeq" id="WP_065916014.1">
    <property type="nucleotide sequence ID" value="NZ_CP016793.1"/>
</dbReference>
<dbReference type="InterPro" id="IPR000182">
    <property type="entry name" value="GNAT_dom"/>
</dbReference>
<comment type="function">
    <text evidence="1">Acetylates the N-terminal alanine of ribosomal protein bS18.</text>
</comment>
<dbReference type="InterPro" id="IPR016181">
    <property type="entry name" value="Acyl_CoA_acyltransferase"/>
</dbReference>
<dbReference type="STRING" id="1586287.BBK82_17895"/>
<gene>
    <name evidence="3" type="ORF">BBK82_17895</name>
</gene>
<dbReference type="Gene3D" id="3.40.630.30">
    <property type="match status" value="1"/>
</dbReference>
<comment type="subcellular location">
    <subcellularLocation>
        <location evidence="1">Cytoplasm</location>
    </subcellularLocation>
</comment>
<dbReference type="EMBL" id="CP016793">
    <property type="protein sequence ID" value="ANZ37646.1"/>
    <property type="molecule type" value="Genomic_DNA"/>
</dbReference>
<accession>A0A1B2HIV2</accession>
<dbReference type="Pfam" id="PF00583">
    <property type="entry name" value="Acetyltransf_1"/>
    <property type="match status" value="1"/>
</dbReference>
<dbReference type="InterPro" id="IPR050276">
    <property type="entry name" value="MshD_Acetyltransferase"/>
</dbReference>
<dbReference type="PANTHER" id="PTHR43617">
    <property type="entry name" value="L-AMINO ACID N-ACETYLTRANSFERASE"/>
    <property type="match status" value="1"/>
</dbReference>
<dbReference type="AlphaFoldDB" id="A0A1B2HIV2"/>
<evidence type="ECO:0000313" key="4">
    <source>
        <dbReference type="Proteomes" id="UP000093053"/>
    </source>
</evidence>
<dbReference type="GO" id="GO:0005737">
    <property type="term" value="C:cytoplasm"/>
    <property type="evidence" value="ECO:0007669"/>
    <property type="project" value="UniProtKB-SubCell"/>
</dbReference>
<dbReference type="CDD" id="cd04301">
    <property type="entry name" value="NAT_SF"/>
    <property type="match status" value="1"/>
</dbReference>
<keyword evidence="4" id="KW-1185">Reference proteome</keyword>
<dbReference type="NCBIfam" id="TIGR01575">
    <property type="entry name" value="rimI"/>
    <property type="match status" value="1"/>
</dbReference>